<dbReference type="KEGG" id="som:SOMG_00015"/>
<gene>
    <name evidence="2" type="ORF">SOMG_00015</name>
</gene>
<dbReference type="AlphaFoldDB" id="A0AAE9WB54"/>
<organism evidence="2 3">
    <name type="scientific">Schizosaccharomyces osmophilus</name>
    <dbReference type="NCBI Taxonomy" id="2545709"/>
    <lineage>
        <taxon>Eukaryota</taxon>
        <taxon>Fungi</taxon>
        <taxon>Dikarya</taxon>
        <taxon>Ascomycota</taxon>
        <taxon>Taphrinomycotina</taxon>
        <taxon>Schizosaccharomycetes</taxon>
        <taxon>Schizosaccharomycetales</taxon>
        <taxon>Schizosaccharomycetaceae</taxon>
        <taxon>Schizosaccharomyces</taxon>
    </lineage>
</organism>
<dbReference type="Proteomes" id="UP001212411">
    <property type="component" value="Chromosome 1"/>
</dbReference>
<feature type="domain" description="PRISE-like Rossmann-fold" evidence="1">
    <location>
        <begin position="7"/>
        <end position="278"/>
    </location>
</feature>
<dbReference type="InterPro" id="IPR036291">
    <property type="entry name" value="NAD(P)-bd_dom_sf"/>
</dbReference>
<sequence length="403" mass="45916">MTNTFEAIVTGATGINGAAIINRLLNEPKCSKIHCVSRSLKEEYPSKVKHYSIDLITSNPEQIAATFQKEGVTNITYAFHTAYKEESEEGEACKTNGAMLRNFVIGLEKSNNKTLKRVVLTTGLKYYGPQFGEVRLPMEESDRRVPESFSGLPNFYYIQEDILKELSANKPWDYVIAMPSDICGVSQGGYMNQAFTIALYAVICKELDEPFYFPGNEKIYKGLNDISYSGLIADFEVWAAQKPETSNERFNIVNGDSHSWSRTWPKIADYFGLKVPKNQFDNWSSLSNKITLPTPPPIRLYQEEMGIKDIPNTEFINHVSFPKWIQQDKVKKAWNQIAEREHLDPNLLDTGTWAFCDFTVGRTYYVAASMIKARQFGYHGYYDTFQGFQKTFDTLKRGKVIPS</sequence>
<keyword evidence="3" id="KW-1185">Reference proteome</keyword>
<dbReference type="GeneID" id="80873503"/>
<dbReference type="CDD" id="cd08948">
    <property type="entry name" value="5beta-POR_like_SDR_a"/>
    <property type="match status" value="1"/>
</dbReference>
<dbReference type="PANTHER" id="PTHR32487:SF0">
    <property type="entry name" value="3-OXO-DELTA(4,5)-STEROID 5-BETA-REDUCTASE"/>
    <property type="match status" value="1"/>
</dbReference>
<dbReference type="InterPro" id="IPR055222">
    <property type="entry name" value="PRISE-like_Rossmann-fold"/>
</dbReference>
<evidence type="ECO:0000313" key="3">
    <source>
        <dbReference type="Proteomes" id="UP001212411"/>
    </source>
</evidence>
<dbReference type="SUPFAM" id="SSF51735">
    <property type="entry name" value="NAD(P)-binding Rossmann-fold domains"/>
    <property type="match status" value="1"/>
</dbReference>
<name>A0AAE9WB54_9SCHI</name>
<accession>A0AAE9WB54</accession>
<dbReference type="Gene3D" id="3.40.50.720">
    <property type="entry name" value="NAD(P)-binding Rossmann-like Domain"/>
    <property type="match status" value="1"/>
</dbReference>
<evidence type="ECO:0000259" key="1">
    <source>
        <dbReference type="Pfam" id="PF22917"/>
    </source>
</evidence>
<evidence type="ECO:0000313" key="2">
    <source>
        <dbReference type="EMBL" id="WBW72042.1"/>
    </source>
</evidence>
<reference evidence="2 3" key="1">
    <citation type="journal article" date="2023" name="G3 (Bethesda)">
        <title>A high-quality reference genome for the fission yeast Schizosaccharomyces osmophilus.</title>
        <authorList>
            <person name="Jia G.S."/>
            <person name="Zhang W.C."/>
            <person name="Liang Y."/>
            <person name="Liu X.H."/>
            <person name="Rhind N."/>
            <person name="Pidoux A."/>
            <person name="Brysch-Herzberg M."/>
            <person name="Du L.L."/>
        </authorList>
    </citation>
    <scope>NUCLEOTIDE SEQUENCE [LARGE SCALE GENOMIC DNA]</scope>
    <source>
        <strain evidence="2 3">CBS 15793</strain>
    </source>
</reference>
<dbReference type="Pfam" id="PF22917">
    <property type="entry name" value="PRISE"/>
    <property type="match status" value="1"/>
</dbReference>
<dbReference type="PANTHER" id="PTHR32487">
    <property type="entry name" value="3-OXO-DELTA(4,5)-STEROID 5-BETA-REDUCTASE"/>
    <property type="match status" value="1"/>
</dbReference>
<proteinExistence type="predicted"/>
<protein>
    <submittedName>
        <fullName evidence="2">Epimarase</fullName>
    </submittedName>
</protein>
<dbReference type="EMBL" id="CP115611">
    <property type="protein sequence ID" value="WBW72042.1"/>
    <property type="molecule type" value="Genomic_DNA"/>
</dbReference>
<dbReference type="RefSeq" id="XP_056036285.1">
    <property type="nucleotide sequence ID" value="XM_056178814.1"/>
</dbReference>